<protein>
    <recommendedName>
        <fullName evidence="3">DNA replication factor RFC1 C-terminal domain-containing protein</fullName>
    </recommendedName>
</protein>
<accession>A0A3R6XEL0</accession>
<evidence type="ECO:0000256" key="1">
    <source>
        <dbReference type="ARBA" id="ARBA00022705"/>
    </source>
</evidence>
<gene>
    <name evidence="4" type="ORF">DYB26_016137</name>
</gene>
<reference evidence="4 5" key="1">
    <citation type="submission" date="2018-08" db="EMBL/GenBank/DDBJ databases">
        <title>Aphanomyces genome sequencing and annotation.</title>
        <authorList>
            <person name="Minardi D."/>
            <person name="Oidtmann B."/>
            <person name="Van Der Giezen M."/>
            <person name="Studholme D.J."/>
        </authorList>
    </citation>
    <scope>NUCLEOTIDE SEQUENCE [LARGE SCALE GENOMIC DNA]</scope>
    <source>
        <strain evidence="4 5">FDL457</strain>
    </source>
</reference>
<organism evidence="4 5">
    <name type="scientific">Aphanomyces astaci</name>
    <name type="common">Crayfish plague agent</name>
    <dbReference type="NCBI Taxonomy" id="112090"/>
    <lineage>
        <taxon>Eukaryota</taxon>
        <taxon>Sar</taxon>
        <taxon>Stramenopiles</taxon>
        <taxon>Oomycota</taxon>
        <taxon>Saprolegniomycetes</taxon>
        <taxon>Saprolegniales</taxon>
        <taxon>Verrucalvaceae</taxon>
        <taxon>Aphanomyces</taxon>
    </lineage>
</organism>
<dbReference type="AlphaFoldDB" id="A0A3R6XEL0"/>
<dbReference type="GO" id="GO:0005524">
    <property type="term" value="F:ATP binding"/>
    <property type="evidence" value="ECO:0007669"/>
    <property type="project" value="InterPro"/>
</dbReference>
<feature type="non-terminal residue" evidence="4">
    <location>
        <position position="1"/>
    </location>
</feature>
<dbReference type="GO" id="GO:0006260">
    <property type="term" value="P:DNA replication"/>
    <property type="evidence" value="ECO:0007669"/>
    <property type="project" value="UniProtKB-KW"/>
</dbReference>
<dbReference type="EMBL" id="QUTF01015763">
    <property type="protein sequence ID" value="RHZ08609.1"/>
    <property type="molecule type" value="Genomic_DNA"/>
</dbReference>
<name>A0A3R6XEL0_APHAT</name>
<dbReference type="Pfam" id="PF08519">
    <property type="entry name" value="RFC1"/>
    <property type="match status" value="1"/>
</dbReference>
<feature type="region of interest" description="Disordered" evidence="2">
    <location>
        <begin position="93"/>
        <end position="166"/>
    </location>
</feature>
<dbReference type="VEuPathDB" id="FungiDB:H257_04554"/>
<dbReference type="Proteomes" id="UP000286510">
    <property type="component" value="Unassembled WGS sequence"/>
</dbReference>
<keyword evidence="1" id="KW-0235">DNA replication</keyword>
<dbReference type="InterPro" id="IPR013725">
    <property type="entry name" value="DNA_replication_fac_RFC1_C"/>
</dbReference>
<proteinExistence type="predicted"/>
<feature type="domain" description="DNA replication factor RFC1 C-terminal" evidence="3">
    <location>
        <begin position="1"/>
        <end position="75"/>
    </location>
</feature>
<sequence length="166" mass="18259">IRMDYVPYMKEILLTKLLSGDESTDQVIDMLDACEISKDDLTDSMEFFKLPGVVRHSYAELDAKAKGAFTRQYNKVAHKSQAVVEADLVAKPSAKRSLSKKTDDGLTDDLDEGVNDQDDDDDEEDDVTRFQKAKKATAAAKKAAAVKRKAADGTTKSAAKKGKPRK</sequence>
<evidence type="ECO:0000313" key="4">
    <source>
        <dbReference type="EMBL" id="RHZ08609.1"/>
    </source>
</evidence>
<evidence type="ECO:0000256" key="2">
    <source>
        <dbReference type="SAM" id="MobiDB-lite"/>
    </source>
</evidence>
<evidence type="ECO:0000313" key="5">
    <source>
        <dbReference type="Proteomes" id="UP000286510"/>
    </source>
</evidence>
<dbReference type="GO" id="GO:0005663">
    <property type="term" value="C:DNA replication factor C complex"/>
    <property type="evidence" value="ECO:0007669"/>
    <property type="project" value="InterPro"/>
</dbReference>
<comment type="caution">
    <text evidence="4">The sequence shown here is derived from an EMBL/GenBank/DDBJ whole genome shotgun (WGS) entry which is preliminary data.</text>
</comment>
<evidence type="ECO:0000259" key="3">
    <source>
        <dbReference type="Pfam" id="PF08519"/>
    </source>
</evidence>
<dbReference type="GO" id="GO:0003689">
    <property type="term" value="F:DNA clamp loader activity"/>
    <property type="evidence" value="ECO:0007669"/>
    <property type="project" value="InterPro"/>
</dbReference>
<feature type="compositionally biased region" description="Acidic residues" evidence="2">
    <location>
        <begin position="105"/>
        <end position="126"/>
    </location>
</feature>